<reference evidence="10 11" key="1">
    <citation type="submission" date="2024-02" db="EMBL/GenBank/DDBJ databases">
        <title>Expansion and revision of Xanthobacter and proposal of Roseixanthobacter gen. nov.</title>
        <authorList>
            <person name="Soltysiak M.P.M."/>
            <person name="Jalihal A."/>
            <person name="Ory A."/>
            <person name="Chrisophersen C."/>
            <person name="Lee A.D."/>
            <person name="Boulton J."/>
            <person name="Springer M."/>
        </authorList>
    </citation>
    <scope>NUCLEOTIDE SEQUENCE [LARGE SCALE GENOMIC DNA]</scope>
    <source>
        <strain evidence="10 11">23A</strain>
    </source>
</reference>
<keyword evidence="2" id="KW-0813">Transport</keyword>
<dbReference type="CDD" id="cd06582">
    <property type="entry name" value="TM_PBP1_LivH_like"/>
    <property type="match status" value="1"/>
</dbReference>
<evidence type="ECO:0000256" key="2">
    <source>
        <dbReference type="ARBA" id="ARBA00022448"/>
    </source>
</evidence>
<evidence type="ECO:0000256" key="6">
    <source>
        <dbReference type="ARBA" id="ARBA00022989"/>
    </source>
</evidence>
<feature type="transmembrane region" description="Helical" evidence="9">
    <location>
        <begin position="36"/>
        <end position="56"/>
    </location>
</feature>
<accession>A0ABW6ZX42</accession>
<comment type="caution">
    <text evidence="10">The sequence shown here is derived from an EMBL/GenBank/DDBJ whole genome shotgun (WGS) entry which is preliminary data.</text>
</comment>
<name>A0ABW6ZX42_9HYPH</name>
<gene>
    <name evidence="10" type="ORF">V5F32_08865</name>
</gene>
<dbReference type="RefSeq" id="WP_393992177.1">
    <property type="nucleotide sequence ID" value="NZ_JBAFVH010000004.1"/>
</dbReference>
<dbReference type="Proteomes" id="UP001604002">
    <property type="component" value="Unassembled WGS sequence"/>
</dbReference>
<feature type="transmembrane region" description="Helical" evidence="9">
    <location>
        <begin position="6"/>
        <end position="29"/>
    </location>
</feature>
<dbReference type="Pfam" id="PF02653">
    <property type="entry name" value="BPD_transp_2"/>
    <property type="match status" value="1"/>
</dbReference>
<evidence type="ECO:0000256" key="3">
    <source>
        <dbReference type="ARBA" id="ARBA00022475"/>
    </source>
</evidence>
<evidence type="ECO:0000256" key="7">
    <source>
        <dbReference type="ARBA" id="ARBA00023136"/>
    </source>
</evidence>
<sequence length="288" mass="29996">MLWLQVLANGLALGGLYACIAAGFSLVWGVLNVINILHGSLVVLGAYLAFFAHSAFGISPFLFAPVAGLLLFGLGFLVQTAVVNRVMGRPVLMSLLLTFGLNLFLDNLMIELFSADYKKVILTPPAGLLDLGPVIVPKDRLYATGLGLLVVAGLWVLLRTTQLGRAIVAVRMDRGAAELMGIDVRTTYAVAFGLGAFMAGVAGALLSAIFPISPLASGVYLGKAFVICVLGGLGSVPGVIVGGFSLGLLESFGALTLGPEHAGTLSFLALILLLMVRPQGLIGRRGFE</sequence>
<dbReference type="InterPro" id="IPR052157">
    <property type="entry name" value="BCAA_transport_permease"/>
</dbReference>
<keyword evidence="3" id="KW-1003">Cell membrane</keyword>
<keyword evidence="11" id="KW-1185">Reference proteome</keyword>
<evidence type="ECO:0000313" key="11">
    <source>
        <dbReference type="Proteomes" id="UP001604002"/>
    </source>
</evidence>
<comment type="subcellular location">
    <subcellularLocation>
        <location evidence="1">Cell membrane</location>
        <topology evidence="1">Multi-pass membrane protein</topology>
    </subcellularLocation>
</comment>
<dbReference type="PANTHER" id="PTHR11795:SF445">
    <property type="entry name" value="AMINO ACID ABC TRANSPORTER PERMEASE PROTEIN"/>
    <property type="match status" value="1"/>
</dbReference>
<keyword evidence="5" id="KW-0029">Amino-acid transport</keyword>
<feature type="transmembrane region" description="Helical" evidence="9">
    <location>
        <begin position="62"/>
        <end position="83"/>
    </location>
</feature>
<evidence type="ECO:0000256" key="5">
    <source>
        <dbReference type="ARBA" id="ARBA00022970"/>
    </source>
</evidence>
<evidence type="ECO:0000313" key="10">
    <source>
        <dbReference type="EMBL" id="MFG1372273.1"/>
    </source>
</evidence>
<evidence type="ECO:0000256" key="9">
    <source>
        <dbReference type="SAM" id="Phobius"/>
    </source>
</evidence>
<proteinExistence type="inferred from homology"/>
<feature type="transmembrane region" description="Helical" evidence="9">
    <location>
        <begin position="188"/>
        <end position="212"/>
    </location>
</feature>
<protein>
    <submittedName>
        <fullName evidence="10">Branched-chain amino acid ABC transporter permease</fullName>
    </submittedName>
</protein>
<feature type="transmembrane region" description="Helical" evidence="9">
    <location>
        <begin position="224"/>
        <end position="249"/>
    </location>
</feature>
<dbReference type="InterPro" id="IPR001851">
    <property type="entry name" value="ABC_transp_permease"/>
</dbReference>
<evidence type="ECO:0000256" key="4">
    <source>
        <dbReference type="ARBA" id="ARBA00022692"/>
    </source>
</evidence>
<dbReference type="EMBL" id="JBAFVH010000004">
    <property type="protein sequence ID" value="MFG1372273.1"/>
    <property type="molecule type" value="Genomic_DNA"/>
</dbReference>
<keyword evidence="4 9" id="KW-0812">Transmembrane</keyword>
<dbReference type="PANTHER" id="PTHR11795">
    <property type="entry name" value="BRANCHED-CHAIN AMINO ACID TRANSPORT SYSTEM PERMEASE PROTEIN LIVH"/>
    <property type="match status" value="1"/>
</dbReference>
<feature type="transmembrane region" description="Helical" evidence="9">
    <location>
        <begin position="261"/>
        <end position="282"/>
    </location>
</feature>
<organism evidence="10 11">
    <name type="scientific">Xanthobacter oligotrophicus</name>
    <dbReference type="NCBI Taxonomy" id="2607286"/>
    <lineage>
        <taxon>Bacteria</taxon>
        <taxon>Pseudomonadati</taxon>
        <taxon>Pseudomonadota</taxon>
        <taxon>Alphaproteobacteria</taxon>
        <taxon>Hyphomicrobiales</taxon>
        <taxon>Xanthobacteraceae</taxon>
        <taxon>Xanthobacter</taxon>
    </lineage>
</organism>
<keyword evidence="7 9" id="KW-0472">Membrane</keyword>
<evidence type="ECO:0000256" key="8">
    <source>
        <dbReference type="ARBA" id="ARBA00037998"/>
    </source>
</evidence>
<comment type="similarity">
    <text evidence="8">Belongs to the binding-protein-dependent transport system permease family. LivHM subfamily.</text>
</comment>
<feature type="transmembrane region" description="Helical" evidence="9">
    <location>
        <begin position="90"/>
        <end position="110"/>
    </location>
</feature>
<keyword evidence="6 9" id="KW-1133">Transmembrane helix</keyword>
<evidence type="ECO:0000256" key="1">
    <source>
        <dbReference type="ARBA" id="ARBA00004651"/>
    </source>
</evidence>
<feature type="transmembrane region" description="Helical" evidence="9">
    <location>
        <begin position="141"/>
        <end position="158"/>
    </location>
</feature>